<name>A0ABU0RGF5_9ACTN</name>
<comment type="caution">
    <text evidence="6">The sequence shown here is derived from an EMBL/GenBank/DDBJ whole genome shotgun (WGS) entry which is preliminary data.</text>
</comment>
<dbReference type="PROSITE" id="PS50977">
    <property type="entry name" value="HTH_TETR_2"/>
    <property type="match status" value="1"/>
</dbReference>
<dbReference type="InterPro" id="IPR001647">
    <property type="entry name" value="HTH_TetR"/>
</dbReference>
<feature type="domain" description="HTH tetR-type" evidence="5">
    <location>
        <begin position="33"/>
        <end position="93"/>
    </location>
</feature>
<evidence type="ECO:0000256" key="3">
    <source>
        <dbReference type="ARBA" id="ARBA00023163"/>
    </source>
</evidence>
<dbReference type="SUPFAM" id="SSF46689">
    <property type="entry name" value="Homeodomain-like"/>
    <property type="match status" value="1"/>
</dbReference>
<dbReference type="RefSeq" id="WP_307625166.1">
    <property type="nucleotide sequence ID" value="NZ_JAUSZS010000002.1"/>
</dbReference>
<dbReference type="SUPFAM" id="SSF48498">
    <property type="entry name" value="Tetracyclin repressor-like, C-terminal domain"/>
    <property type="match status" value="1"/>
</dbReference>
<evidence type="ECO:0000256" key="4">
    <source>
        <dbReference type="PROSITE-ProRule" id="PRU00335"/>
    </source>
</evidence>
<dbReference type="Gene3D" id="1.10.10.60">
    <property type="entry name" value="Homeodomain-like"/>
    <property type="match status" value="1"/>
</dbReference>
<dbReference type="InterPro" id="IPR036271">
    <property type="entry name" value="Tet_transcr_reg_TetR-rel_C_sf"/>
</dbReference>
<gene>
    <name evidence="6" type="ORF">QFZ49_000952</name>
</gene>
<proteinExistence type="predicted"/>
<keyword evidence="2 4" id="KW-0238">DNA-binding</keyword>
<sequence length="274" mass="29386">MPTERTSSGDPARTLQLLWRGSSSDRRRGPRRGLSIDAVVEAATAIADAEGLDAVTMRRVAKELGVVPMTLYTYVPGKAELLDLMLDAAYARMPRTGTGTGTTGQPWRQRVTAIAEENKALFERHPWAAAVSTVRPPLGPGQMAKYEHELSGLDGLGLSDVEMDDCLTHLLTFVQACARAVADARAAQHDSALNDQQWWELNAPLLARVLDENAYPTAVRVGAAAGAAHSSAYDPAHAYSFGLQRVLDAFAALIGRSGDAKTSTSPHRQDAITP</sequence>
<dbReference type="Proteomes" id="UP001223072">
    <property type="component" value="Unassembled WGS sequence"/>
</dbReference>
<dbReference type="InterPro" id="IPR050109">
    <property type="entry name" value="HTH-type_TetR-like_transc_reg"/>
</dbReference>
<dbReference type="EMBL" id="JAUSZS010000002">
    <property type="protein sequence ID" value="MDQ0931045.1"/>
    <property type="molecule type" value="Genomic_DNA"/>
</dbReference>
<feature type="DNA-binding region" description="H-T-H motif" evidence="4">
    <location>
        <begin position="56"/>
        <end position="75"/>
    </location>
</feature>
<dbReference type="Pfam" id="PF02909">
    <property type="entry name" value="TetR_C_1"/>
    <property type="match status" value="1"/>
</dbReference>
<dbReference type="Pfam" id="PF00440">
    <property type="entry name" value="TetR_N"/>
    <property type="match status" value="1"/>
</dbReference>
<dbReference type="PANTHER" id="PTHR30055:SF151">
    <property type="entry name" value="TRANSCRIPTIONAL REGULATORY PROTEIN"/>
    <property type="match status" value="1"/>
</dbReference>
<dbReference type="InterPro" id="IPR009057">
    <property type="entry name" value="Homeodomain-like_sf"/>
</dbReference>
<accession>A0ABU0RGF5</accession>
<evidence type="ECO:0000313" key="6">
    <source>
        <dbReference type="EMBL" id="MDQ0931045.1"/>
    </source>
</evidence>
<protein>
    <submittedName>
        <fullName evidence="6">AcrR family transcriptional regulator</fullName>
    </submittedName>
</protein>
<evidence type="ECO:0000256" key="1">
    <source>
        <dbReference type="ARBA" id="ARBA00023015"/>
    </source>
</evidence>
<evidence type="ECO:0000256" key="2">
    <source>
        <dbReference type="ARBA" id="ARBA00023125"/>
    </source>
</evidence>
<reference evidence="6 7" key="1">
    <citation type="submission" date="2023-07" db="EMBL/GenBank/DDBJ databases">
        <title>Comparative genomics of wheat-associated soil bacteria to identify genetic determinants of phenazine resistance.</title>
        <authorList>
            <person name="Mouncey N."/>
        </authorList>
    </citation>
    <scope>NUCLEOTIDE SEQUENCE [LARGE SCALE GENOMIC DNA]</scope>
    <source>
        <strain evidence="6 7">W2I16</strain>
    </source>
</reference>
<keyword evidence="3" id="KW-0804">Transcription</keyword>
<dbReference type="Gene3D" id="1.10.357.10">
    <property type="entry name" value="Tetracycline Repressor, domain 2"/>
    <property type="match status" value="1"/>
</dbReference>
<dbReference type="PANTHER" id="PTHR30055">
    <property type="entry name" value="HTH-TYPE TRANSCRIPTIONAL REGULATOR RUTR"/>
    <property type="match status" value="1"/>
</dbReference>
<evidence type="ECO:0000259" key="5">
    <source>
        <dbReference type="PROSITE" id="PS50977"/>
    </source>
</evidence>
<dbReference type="InterPro" id="IPR004111">
    <property type="entry name" value="Repressor_TetR_C"/>
</dbReference>
<evidence type="ECO:0000313" key="7">
    <source>
        <dbReference type="Proteomes" id="UP001223072"/>
    </source>
</evidence>
<keyword evidence="1" id="KW-0805">Transcription regulation</keyword>
<keyword evidence="7" id="KW-1185">Reference proteome</keyword>
<organism evidence="6 7">
    <name type="scientific">Streptomyces turgidiscabies</name>
    <dbReference type="NCBI Taxonomy" id="85558"/>
    <lineage>
        <taxon>Bacteria</taxon>
        <taxon>Bacillati</taxon>
        <taxon>Actinomycetota</taxon>
        <taxon>Actinomycetes</taxon>
        <taxon>Kitasatosporales</taxon>
        <taxon>Streptomycetaceae</taxon>
        <taxon>Streptomyces</taxon>
    </lineage>
</organism>